<name>A0ABQ3HXZ5_9SPHI</name>
<feature type="domain" description="RNA polymerase sigma-70 region 2" evidence="5">
    <location>
        <begin position="29"/>
        <end position="85"/>
    </location>
</feature>
<evidence type="ECO:0000256" key="4">
    <source>
        <dbReference type="ARBA" id="ARBA00023163"/>
    </source>
</evidence>
<evidence type="ECO:0000259" key="6">
    <source>
        <dbReference type="Pfam" id="PF08281"/>
    </source>
</evidence>
<dbReference type="InterPro" id="IPR036388">
    <property type="entry name" value="WH-like_DNA-bd_sf"/>
</dbReference>
<evidence type="ECO:0000256" key="3">
    <source>
        <dbReference type="ARBA" id="ARBA00023082"/>
    </source>
</evidence>
<evidence type="ECO:0000313" key="7">
    <source>
        <dbReference type="EMBL" id="GHE45874.1"/>
    </source>
</evidence>
<comment type="similarity">
    <text evidence="1">Belongs to the sigma-70 factor family. ECF subfamily.</text>
</comment>
<dbReference type="InterPro" id="IPR014284">
    <property type="entry name" value="RNA_pol_sigma-70_dom"/>
</dbReference>
<accession>A0ABQ3HXZ5</accession>
<dbReference type="NCBIfam" id="TIGR02937">
    <property type="entry name" value="sigma70-ECF"/>
    <property type="match status" value="1"/>
</dbReference>
<dbReference type="InterPro" id="IPR014327">
    <property type="entry name" value="RNA_pol_sigma70_bacteroid"/>
</dbReference>
<gene>
    <name evidence="7" type="ORF">GCM10017764_31460</name>
</gene>
<feature type="domain" description="RNA polymerase sigma factor 70 region 4 type 2" evidence="6">
    <location>
        <begin position="117"/>
        <end position="169"/>
    </location>
</feature>
<dbReference type="Proteomes" id="UP000620550">
    <property type="component" value="Unassembled WGS sequence"/>
</dbReference>
<dbReference type="InterPro" id="IPR013325">
    <property type="entry name" value="RNA_pol_sigma_r2"/>
</dbReference>
<keyword evidence="7" id="KW-0240">DNA-directed RNA polymerase</keyword>
<evidence type="ECO:0000313" key="8">
    <source>
        <dbReference type="Proteomes" id="UP000620550"/>
    </source>
</evidence>
<dbReference type="Gene3D" id="1.10.1740.10">
    <property type="match status" value="1"/>
</dbReference>
<dbReference type="InterPro" id="IPR013249">
    <property type="entry name" value="RNA_pol_sigma70_r4_t2"/>
</dbReference>
<dbReference type="RefSeq" id="WP_189627666.1">
    <property type="nucleotide sequence ID" value="NZ_BNAF01000013.1"/>
</dbReference>
<dbReference type="PANTHER" id="PTHR43133:SF46">
    <property type="entry name" value="RNA POLYMERASE SIGMA-70 FACTOR ECF SUBFAMILY"/>
    <property type="match status" value="1"/>
</dbReference>
<keyword evidence="3" id="KW-0731">Sigma factor</keyword>
<evidence type="ECO:0000259" key="5">
    <source>
        <dbReference type="Pfam" id="PF04542"/>
    </source>
</evidence>
<dbReference type="GO" id="GO:0000428">
    <property type="term" value="C:DNA-directed RNA polymerase complex"/>
    <property type="evidence" value="ECO:0007669"/>
    <property type="project" value="UniProtKB-KW"/>
</dbReference>
<dbReference type="Pfam" id="PF04542">
    <property type="entry name" value="Sigma70_r2"/>
    <property type="match status" value="1"/>
</dbReference>
<dbReference type="SUPFAM" id="SSF88659">
    <property type="entry name" value="Sigma3 and sigma4 domains of RNA polymerase sigma factors"/>
    <property type="match status" value="1"/>
</dbReference>
<dbReference type="CDD" id="cd06171">
    <property type="entry name" value="Sigma70_r4"/>
    <property type="match status" value="1"/>
</dbReference>
<dbReference type="SUPFAM" id="SSF88946">
    <property type="entry name" value="Sigma2 domain of RNA polymerase sigma factors"/>
    <property type="match status" value="1"/>
</dbReference>
<sequence length="187" mass="22164">MEIEDTHIEELRKGNRIVFKTVYDLYWSKLYISAFNLLQDREQAEDVVQEVFGHLWSHAARLEIVSLRAWLFTAVRYQVFNVIRSGKVRRRFENLAIIEEFSFNIAELKMDADDIKMRVVRALDELPPKCREIMLLNKMEYKSYREIAAMLDISEKTVENQLAIGMKKLRIALKDLSFLIPFLFLDL</sequence>
<comment type="caution">
    <text evidence="7">The sequence shown here is derived from an EMBL/GenBank/DDBJ whole genome shotgun (WGS) entry which is preliminary data.</text>
</comment>
<dbReference type="InterPro" id="IPR013324">
    <property type="entry name" value="RNA_pol_sigma_r3/r4-like"/>
</dbReference>
<evidence type="ECO:0000256" key="2">
    <source>
        <dbReference type="ARBA" id="ARBA00023015"/>
    </source>
</evidence>
<evidence type="ECO:0000256" key="1">
    <source>
        <dbReference type="ARBA" id="ARBA00010641"/>
    </source>
</evidence>
<dbReference type="NCBIfam" id="TIGR02985">
    <property type="entry name" value="Sig70_bacteroi1"/>
    <property type="match status" value="1"/>
</dbReference>
<keyword evidence="4" id="KW-0804">Transcription</keyword>
<keyword evidence="2" id="KW-0805">Transcription regulation</keyword>
<dbReference type="PANTHER" id="PTHR43133">
    <property type="entry name" value="RNA POLYMERASE ECF-TYPE SIGMA FACTO"/>
    <property type="match status" value="1"/>
</dbReference>
<dbReference type="Pfam" id="PF08281">
    <property type="entry name" value="Sigma70_r4_2"/>
    <property type="match status" value="1"/>
</dbReference>
<protein>
    <submittedName>
        <fullName evidence="7">DNA-directed RNA polymerase sigma-70 factor</fullName>
    </submittedName>
</protein>
<dbReference type="InterPro" id="IPR039425">
    <property type="entry name" value="RNA_pol_sigma-70-like"/>
</dbReference>
<dbReference type="Gene3D" id="1.10.10.10">
    <property type="entry name" value="Winged helix-like DNA-binding domain superfamily/Winged helix DNA-binding domain"/>
    <property type="match status" value="1"/>
</dbReference>
<reference evidence="8" key="1">
    <citation type="journal article" date="2019" name="Int. J. Syst. Evol. Microbiol.">
        <title>The Global Catalogue of Microorganisms (GCM) 10K type strain sequencing project: providing services to taxonomists for standard genome sequencing and annotation.</title>
        <authorList>
            <consortium name="The Broad Institute Genomics Platform"/>
            <consortium name="The Broad Institute Genome Sequencing Center for Infectious Disease"/>
            <person name="Wu L."/>
            <person name="Ma J."/>
        </authorList>
    </citation>
    <scope>NUCLEOTIDE SEQUENCE [LARGE SCALE GENOMIC DNA]</scope>
    <source>
        <strain evidence="8">CGMCC 1.12966</strain>
    </source>
</reference>
<dbReference type="InterPro" id="IPR007627">
    <property type="entry name" value="RNA_pol_sigma70_r2"/>
</dbReference>
<keyword evidence="8" id="KW-1185">Reference proteome</keyword>
<organism evidence="7 8">
    <name type="scientific">Sphingobacterium griseoflavum</name>
    <dbReference type="NCBI Taxonomy" id="1474952"/>
    <lineage>
        <taxon>Bacteria</taxon>
        <taxon>Pseudomonadati</taxon>
        <taxon>Bacteroidota</taxon>
        <taxon>Sphingobacteriia</taxon>
        <taxon>Sphingobacteriales</taxon>
        <taxon>Sphingobacteriaceae</taxon>
        <taxon>Sphingobacterium</taxon>
    </lineage>
</organism>
<proteinExistence type="inferred from homology"/>
<dbReference type="EMBL" id="BNAF01000013">
    <property type="protein sequence ID" value="GHE45874.1"/>
    <property type="molecule type" value="Genomic_DNA"/>
</dbReference>